<comment type="caution">
    <text evidence="2">The sequence shown here is derived from an EMBL/GenBank/DDBJ whole genome shotgun (WGS) entry which is preliminary data.</text>
</comment>
<dbReference type="AlphaFoldDB" id="A0A3D9Q436"/>
<sequence length="97" mass="10983">MRKFFSLLFLSLFIIITLNACGADKTTTNAVVKVVEKNENLQKKNFSIVVETLAEDNPEHINLKVANEDIWDLIILNQNYSIIYTVGESSTIGHLKK</sequence>
<reference evidence="2 3" key="1">
    <citation type="submission" date="2018-08" db="EMBL/GenBank/DDBJ databases">
        <title>Genomic Encyclopedia of Type Strains, Phase III (KMG-III): the genomes of soil and plant-associated and newly described type strains.</title>
        <authorList>
            <person name="Whitman W."/>
        </authorList>
    </citation>
    <scope>NUCLEOTIDE SEQUENCE [LARGE SCALE GENOMIC DNA]</scope>
    <source>
        <strain evidence="2 3">CGMCC 1.10966</strain>
    </source>
</reference>
<feature type="signal peptide" evidence="1">
    <location>
        <begin position="1"/>
        <end position="22"/>
    </location>
</feature>
<evidence type="ECO:0000313" key="3">
    <source>
        <dbReference type="Proteomes" id="UP000256304"/>
    </source>
</evidence>
<feature type="non-terminal residue" evidence="2">
    <location>
        <position position="97"/>
    </location>
</feature>
<organism evidence="2 3">
    <name type="scientific">Paenibacillus taihuensis</name>
    <dbReference type="NCBI Taxonomy" id="1156355"/>
    <lineage>
        <taxon>Bacteria</taxon>
        <taxon>Bacillati</taxon>
        <taxon>Bacillota</taxon>
        <taxon>Bacilli</taxon>
        <taxon>Bacillales</taxon>
        <taxon>Paenibacillaceae</taxon>
        <taxon>Paenibacillus</taxon>
    </lineage>
</organism>
<dbReference type="Proteomes" id="UP000256304">
    <property type="component" value="Unassembled WGS sequence"/>
</dbReference>
<feature type="chain" id="PRO_5017741543" evidence="1">
    <location>
        <begin position="23"/>
        <end position="97"/>
    </location>
</feature>
<evidence type="ECO:0000256" key="1">
    <source>
        <dbReference type="SAM" id="SignalP"/>
    </source>
</evidence>
<keyword evidence="3" id="KW-1185">Reference proteome</keyword>
<evidence type="ECO:0000313" key="2">
    <source>
        <dbReference type="EMBL" id="REE54707.1"/>
    </source>
</evidence>
<dbReference type="EMBL" id="QTTN01000084">
    <property type="protein sequence ID" value="REE54707.1"/>
    <property type="molecule type" value="Genomic_DNA"/>
</dbReference>
<proteinExistence type="predicted"/>
<name>A0A3D9Q436_9BACL</name>
<keyword evidence="1" id="KW-0732">Signal</keyword>
<dbReference type="RefSeq" id="WP_147306903.1">
    <property type="nucleotide sequence ID" value="NZ_QTTN01000084.1"/>
</dbReference>
<protein>
    <submittedName>
        <fullName evidence="2">Uncharacterized protein</fullName>
    </submittedName>
</protein>
<accession>A0A3D9Q436</accession>
<gene>
    <name evidence="2" type="ORF">A8990_1841</name>
</gene>